<organism evidence="2 3">
    <name type="scientific">Qipengyuania gaetbuli</name>
    <dbReference type="NCBI Taxonomy" id="266952"/>
    <lineage>
        <taxon>Bacteria</taxon>
        <taxon>Pseudomonadati</taxon>
        <taxon>Pseudomonadota</taxon>
        <taxon>Alphaproteobacteria</taxon>
        <taxon>Sphingomonadales</taxon>
        <taxon>Erythrobacteraceae</taxon>
        <taxon>Qipengyuania</taxon>
    </lineage>
</organism>
<dbReference type="AlphaFoldDB" id="A0A844Y0P0"/>
<sequence length="162" mass="16741">MSVLRPSAFALCALAFATPALAGEKTAGGDEFAMAAEACIDGLAQGASLADSMTKAGWKEMGKNPFGTRYKHDGTSLAIVTSDMMGSPTCVVDGYSKQGERDGLDETIEARLAAKFADQLTVNRSGSGAGFVVGDVIAILSFENRSGGLSTRITAMSMADEQ</sequence>
<evidence type="ECO:0000313" key="3">
    <source>
        <dbReference type="Proteomes" id="UP000444185"/>
    </source>
</evidence>
<accession>A0A844Y0P0</accession>
<dbReference type="Proteomes" id="UP000444185">
    <property type="component" value="Unassembled WGS sequence"/>
</dbReference>
<keyword evidence="3" id="KW-1185">Reference proteome</keyword>
<gene>
    <name evidence="2" type="ORF">GRI42_05290</name>
</gene>
<evidence type="ECO:0000313" key="2">
    <source>
        <dbReference type="EMBL" id="MXO50718.1"/>
    </source>
</evidence>
<dbReference type="EMBL" id="WTYF01000004">
    <property type="protein sequence ID" value="MXO50718.1"/>
    <property type="molecule type" value="Genomic_DNA"/>
</dbReference>
<dbReference type="RefSeq" id="WP_160607291.1">
    <property type="nucleotide sequence ID" value="NZ_WTYF01000004.1"/>
</dbReference>
<comment type="caution">
    <text evidence="2">The sequence shown here is derived from an EMBL/GenBank/DDBJ whole genome shotgun (WGS) entry which is preliminary data.</text>
</comment>
<keyword evidence="1" id="KW-0732">Signal</keyword>
<proteinExistence type="predicted"/>
<feature type="signal peptide" evidence="1">
    <location>
        <begin position="1"/>
        <end position="22"/>
    </location>
</feature>
<feature type="chain" id="PRO_5032383804" evidence="1">
    <location>
        <begin position="23"/>
        <end position="162"/>
    </location>
</feature>
<evidence type="ECO:0000256" key="1">
    <source>
        <dbReference type="SAM" id="SignalP"/>
    </source>
</evidence>
<reference evidence="2 3" key="1">
    <citation type="submission" date="2019-12" db="EMBL/GenBank/DDBJ databases">
        <title>Genomic-based taxomic classification of the family Erythrobacteraceae.</title>
        <authorList>
            <person name="Xu L."/>
        </authorList>
    </citation>
    <scope>NUCLEOTIDE SEQUENCE [LARGE SCALE GENOMIC DNA]</scope>
    <source>
        <strain evidence="2 3">DSM 16225</strain>
    </source>
</reference>
<name>A0A844Y0P0_9SPHN</name>
<protein>
    <submittedName>
        <fullName evidence="2">Uncharacterized protein</fullName>
    </submittedName>
</protein>